<evidence type="ECO:0000256" key="1">
    <source>
        <dbReference type="ARBA" id="ARBA00022801"/>
    </source>
</evidence>
<dbReference type="EMBL" id="JAPWTJ010000836">
    <property type="protein sequence ID" value="KAJ8975347.1"/>
    <property type="molecule type" value="Genomic_DNA"/>
</dbReference>
<accession>A0ABQ9JCB1</accession>
<organism evidence="4 5">
    <name type="scientific">Molorchus minor</name>
    <dbReference type="NCBI Taxonomy" id="1323400"/>
    <lineage>
        <taxon>Eukaryota</taxon>
        <taxon>Metazoa</taxon>
        <taxon>Ecdysozoa</taxon>
        <taxon>Arthropoda</taxon>
        <taxon>Hexapoda</taxon>
        <taxon>Insecta</taxon>
        <taxon>Pterygota</taxon>
        <taxon>Neoptera</taxon>
        <taxon>Endopterygota</taxon>
        <taxon>Coleoptera</taxon>
        <taxon>Polyphaga</taxon>
        <taxon>Cucujiformia</taxon>
        <taxon>Chrysomeloidea</taxon>
        <taxon>Cerambycidae</taxon>
        <taxon>Lamiinae</taxon>
        <taxon>Monochamini</taxon>
        <taxon>Molorchus</taxon>
    </lineage>
</organism>
<dbReference type="CDD" id="cd07061">
    <property type="entry name" value="HP_HAP_like"/>
    <property type="match status" value="1"/>
</dbReference>
<dbReference type="InterPro" id="IPR000560">
    <property type="entry name" value="His_Pase_clade-2"/>
</dbReference>
<dbReference type="Pfam" id="PF00328">
    <property type="entry name" value="His_Phos_2"/>
    <property type="match status" value="1"/>
</dbReference>
<protein>
    <recommendedName>
        <fullName evidence="6">2,3-bisphosphoglycerate 3-phosphatase</fullName>
    </recommendedName>
</protein>
<sequence length="437" mass="51007">MATHLVFLTICIFIDLSSQCSITGYPFENHLSSETPYRLVSNKSFYRIQYDGCTPKKIWMVIRHGTRNPSISKIEQINNRLPDIRDFILENDNLPNGFIKNRDLDLFQKWEPTLNAESKKKLTREGREEMLLLAERMQSKFPELFDNIYSNTSFKFKYTHTQRTKKSALYFVTGLFGKNNAKSVWFPEPLKNDPILRFYKSCTKWYKEVKDDPKLKRINKAFEQSAEMLKTLKVINERLNFSRVSSNLSADDVFLMYKTCAYETAWNKQSKSPWCSPFTEEELKVLEYAEDLELYWQDGYGHELTYKQACPAFSDMINMLISNETYPKVTAYFTHSGTILKMLAHLGLYKDSENLTATNYGKMANRKWRTSFIDSFGSNLAFISFKCNKNNKILTLHQEKVVRLPSCPNSDLCDIKEVISYYSESIEHCDLTSMCAI</sequence>
<dbReference type="SUPFAM" id="SSF53254">
    <property type="entry name" value="Phosphoglycerate mutase-like"/>
    <property type="match status" value="1"/>
</dbReference>
<gene>
    <name evidence="4" type="ORF">NQ317_000275</name>
</gene>
<dbReference type="PIRSF" id="PIRSF000894">
    <property type="entry name" value="Acid_phosphatase"/>
    <property type="match status" value="1"/>
</dbReference>
<evidence type="ECO:0000313" key="4">
    <source>
        <dbReference type="EMBL" id="KAJ8975347.1"/>
    </source>
</evidence>
<feature type="chain" id="PRO_5046697865" description="2,3-bisphosphoglycerate 3-phosphatase" evidence="3">
    <location>
        <begin position="20"/>
        <end position="437"/>
    </location>
</feature>
<name>A0ABQ9JCB1_9CUCU</name>
<keyword evidence="5" id="KW-1185">Reference proteome</keyword>
<evidence type="ECO:0000256" key="2">
    <source>
        <dbReference type="ARBA" id="ARBA00023180"/>
    </source>
</evidence>
<dbReference type="PANTHER" id="PTHR20963">
    <property type="entry name" value="MULTIPLE INOSITOL POLYPHOSPHATE PHOSPHATASE-RELATED"/>
    <property type="match status" value="1"/>
</dbReference>
<reference evidence="4" key="1">
    <citation type="journal article" date="2023" name="Insect Mol. Biol.">
        <title>Genome sequencing provides insights into the evolution of gene families encoding plant cell wall-degrading enzymes in longhorned beetles.</title>
        <authorList>
            <person name="Shin N.R."/>
            <person name="Okamura Y."/>
            <person name="Kirsch R."/>
            <person name="Pauchet Y."/>
        </authorList>
    </citation>
    <scope>NUCLEOTIDE SEQUENCE</scope>
    <source>
        <strain evidence="4">MMC_N1</strain>
    </source>
</reference>
<keyword evidence="2" id="KW-0325">Glycoprotein</keyword>
<dbReference type="PANTHER" id="PTHR20963:SF51">
    <property type="entry name" value="MULTIPLE INOSITOL POLYPHOSPHATE PHOSPHATASE 1"/>
    <property type="match status" value="1"/>
</dbReference>
<evidence type="ECO:0000313" key="5">
    <source>
        <dbReference type="Proteomes" id="UP001162164"/>
    </source>
</evidence>
<dbReference type="Gene3D" id="3.40.50.1240">
    <property type="entry name" value="Phosphoglycerate mutase-like"/>
    <property type="match status" value="1"/>
</dbReference>
<dbReference type="InterPro" id="IPR029033">
    <property type="entry name" value="His_PPase_superfam"/>
</dbReference>
<comment type="caution">
    <text evidence="4">The sequence shown here is derived from an EMBL/GenBank/DDBJ whole genome shotgun (WGS) entry which is preliminary data.</text>
</comment>
<evidence type="ECO:0008006" key="6">
    <source>
        <dbReference type="Google" id="ProtNLM"/>
    </source>
</evidence>
<feature type="signal peptide" evidence="3">
    <location>
        <begin position="1"/>
        <end position="19"/>
    </location>
</feature>
<dbReference type="InterPro" id="IPR016274">
    <property type="entry name" value="Histidine_acid_Pase_euk"/>
</dbReference>
<dbReference type="Proteomes" id="UP001162164">
    <property type="component" value="Unassembled WGS sequence"/>
</dbReference>
<keyword evidence="3" id="KW-0732">Signal</keyword>
<proteinExistence type="predicted"/>
<evidence type="ECO:0000256" key="3">
    <source>
        <dbReference type="SAM" id="SignalP"/>
    </source>
</evidence>
<keyword evidence="1" id="KW-0378">Hydrolase</keyword>